<dbReference type="Gene3D" id="1.25.40.10">
    <property type="entry name" value="Tetratricopeptide repeat domain"/>
    <property type="match status" value="1"/>
</dbReference>
<feature type="compositionally biased region" description="Pro residues" evidence="2">
    <location>
        <begin position="283"/>
        <end position="293"/>
    </location>
</feature>
<dbReference type="OrthoDB" id="185373at2759"/>
<feature type="repeat" description="PPR" evidence="1">
    <location>
        <begin position="121"/>
        <end position="155"/>
    </location>
</feature>
<dbReference type="PANTHER" id="PTHR47939:SF5">
    <property type="entry name" value="PENTACOTRIPEPTIDE-REPEAT REGION OF PRORP DOMAIN-CONTAINING PROTEIN"/>
    <property type="match status" value="1"/>
</dbReference>
<dbReference type="NCBIfam" id="TIGR00756">
    <property type="entry name" value="PPR"/>
    <property type="match status" value="1"/>
</dbReference>
<feature type="region of interest" description="Disordered" evidence="2">
    <location>
        <begin position="272"/>
        <end position="293"/>
    </location>
</feature>
<dbReference type="PANTHER" id="PTHR47939">
    <property type="entry name" value="MEMBRANE-ASSOCIATED SALT-INDUCIBLE PROTEIN-LIKE"/>
    <property type="match status" value="1"/>
</dbReference>
<evidence type="ECO:0000313" key="3">
    <source>
        <dbReference type="EMBL" id="CAE7251214.1"/>
    </source>
</evidence>
<dbReference type="Pfam" id="PF01535">
    <property type="entry name" value="PPR"/>
    <property type="match status" value="2"/>
</dbReference>
<dbReference type="InterPro" id="IPR011990">
    <property type="entry name" value="TPR-like_helical_dom_sf"/>
</dbReference>
<gene>
    <name evidence="3" type="ORF">SNAT2548_LOCUS12427</name>
</gene>
<dbReference type="InterPro" id="IPR002885">
    <property type="entry name" value="PPR_rpt"/>
</dbReference>
<dbReference type="EMBL" id="CAJNDS010001191">
    <property type="protein sequence ID" value="CAE7251214.1"/>
    <property type="molecule type" value="Genomic_DNA"/>
</dbReference>
<dbReference type="PROSITE" id="PS51375">
    <property type="entry name" value="PPR"/>
    <property type="match status" value="1"/>
</dbReference>
<evidence type="ECO:0000256" key="2">
    <source>
        <dbReference type="SAM" id="MobiDB-lite"/>
    </source>
</evidence>
<protein>
    <recommendedName>
        <fullName evidence="5">Pentacotripeptide-repeat region of PRORP domain-containing protein</fullName>
    </recommendedName>
</protein>
<evidence type="ECO:0000256" key="1">
    <source>
        <dbReference type="PROSITE-ProRule" id="PRU00708"/>
    </source>
</evidence>
<organism evidence="3 4">
    <name type="scientific">Symbiodinium natans</name>
    <dbReference type="NCBI Taxonomy" id="878477"/>
    <lineage>
        <taxon>Eukaryota</taxon>
        <taxon>Sar</taxon>
        <taxon>Alveolata</taxon>
        <taxon>Dinophyceae</taxon>
        <taxon>Suessiales</taxon>
        <taxon>Symbiodiniaceae</taxon>
        <taxon>Symbiodinium</taxon>
    </lineage>
</organism>
<proteinExistence type="predicted"/>
<sequence length="293" mass="33409">MTEGGGQPQRLVRCRRVALSGMLLLVAWLGADRAFAWPNRPMNRSNTRKGVKSKQALIANLQDPDCPASKARWSIKLMKKRGLFVTSWEYVCAMKKMTQVKCSQEALSLWRRMKVRGLEETPATYTAAIVAYNTMGWWQKAVETLDEMQEYNMAPLRIGAEHALMACEQGAKWEKALYLLDQLWEYSIVPNEDNYMPAIRACENAGKFEVGDDLFWKMRQHTKLMNVAEEVGVNPEREPPKAKPALWRIPGSVDPKAYDPPNLTATFARRAMISKRKKREAPQLPPGRPKVWG</sequence>
<evidence type="ECO:0008006" key="5">
    <source>
        <dbReference type="Google" id="ProtNLM"/>
    </source>
</evidence>
<evidence type="ECO:0000313" key="4">
    <source>
        <dbReference type="Proteomes" id="UP000604046"/>
    </source>
</evidence>
<name>A0A812M2U7_9DINO</name>
<comment type="caution">
    <text evidence="3">The sequence shown here is derived from an EMBL/GenBank/DDBJ whole genome shotgun (WGS) entry which is preliminary data.</text>
</comment>
<dbReference type="Proteomes" id="UP000604046">
    <property type="component" value="Unassembled WGS sequence"/>
</dbReference>
<keyword evidence="4" id="KW-1185">Reference proteome</keyword>
<dbReference type="InterPro" id="IPR050667">
    <property type="entry name" value="PPR-containing_protein"/>
</dbReference>
<reference evidence="3" key="1">
    <citation type="submission" date="2021-02" db="EMBL/GenBank/DDBJ databases">
        <authorList>
            <person name="Dougan E. K."/>
            <person name="Rhodes N."/>
            <person name="Thang M."/>
            <person name="Chan C."/>
        </authorList>
    </citation>
    <scope>NUCLEOTIDE SEQUENCE</scope>
</reference>
<accession>A0A812M2U7</accession>
<dbReference type="AlphaFoldDB" id="A0A812M2U7"/>